<dbReference type="PANTHER" id="PTHR14499">
    <property type="entry name" value="POTASSIUM CHANNEL TETRAMERIZATION DOMAIN-CONTAINING"/>
    <property type="match status" value="1"/>
</dbReference>
<evidence type="ECO:0000313" key="2">
    <source>
        <dbReference type="EMBL" id="GAX29438.1"/>
    </source>
</evidence>
<dbReference type="Proteomes" id="UP000198406">
    <property type="component" value="Unassembled WGS sequence"/>
</dbReference>
<dbReference type="InterPro" id="IPR011333">
    <property type="entry name" value="SKP1/BTB/POZ_sf"/>
</dbReference>
<evidence type="ECO:0000259" key="1">
    <source>
        <dbReference type="Pfam" id="PF02214"/>
    </source>
</evidence>
<dbReference type="AlphaFoldDB" id="A0A1Z5KTX3"/>
<dbReference type="Pfam" id="PF02214">
    <property type="entry name" value="BTB_2"/>
    <property type="match status" value="1"/>
</dbReference>
<accession>A0A1Z5KTX3</accession>
<keyword evidence="3" id="KW-1185">Reference proteome</keyword>
<dbReference type="InterPro" id="IPR003131">
    <property type="entry name" value="T1-type_BTB"/>
</dbReference>
<name>A0A1Z5KTX3_FISSO</name>
<dbReference type="PANTHER" id="PTHR14499:SF136">
    <property type="entry name" value="GH08630P"/>
    <property type="match status" value="1"/>
</dbReference>
<comment type="caution">
    <text evidence="2">The sequence shown here is derived from an EMBL/GenBank/DDBJ whole genome shotgun (WGS) entry which is preliminary data.</text>
</comment>
<dbReference type="SUPFAM" id="SSF54695">
    <property type="entry name" value="POZ domain"/>
    <property type="match status" value="1"/>
</dbReference>
<gene>
    <name evidence="2" type="ORF">FisN_16Hu121</name>
</gene>
<dbReference type="InterPro" id="IPR043136">
    <property type="entry name" value="B30.2/SPRY_sf"/>
</dbReference>
<sequence length="326" mass="36474">MPFHERDEEQEAALSEALSILPNLLTKRRKILDEREEELKKAFEKLEREKQSIGCGNDSDVIHLNVGGTLMATARSTLTYVESSMLAARFSGRWDESIAKDKNGNFFIDQPVELFQPLIDYIRNRQSHTPLAMPLQSPGWSEFGPISQNRKYVDFKRMVEYFGATLGIFPVELRDFTAAESECLAVTGPSSFFKVAFDEWKICGLVPLGHDRKITGFEVKIGEAVNLQIGWNEDSIYTNTAVGGHDCSIALDVARGGMLCNIDYFEAIGDPIRKGTVVKCRNFGKEWFIDGEKITGAWSNHWDAASPVPAISGKGEWTITAIEIEP</sequence>
<organism evidence="2 3">
    <name type="scientific">Fistulifera solaris</name>
    <name type="common">Oleaginous diatom</name>
    <dbReference type="NCBI Taxonomy" id="1519565"/>
    <lineage>
        <taxon>Eukaryota</taxon>
        <taxon>Sar</taxon>
        <taxon>Stramenopiles</taxon>
        <taxon>Ochrophyta</taxon>
        <taxon>Bacillariophyta</taxon>
        <taxon>Bacillariophyceae</taxon>
        <taxon>Bacillariophycidae</taxon>
        <taxon>Naviculales</taxon>
        <taxon>Naviculaceae</taxon>
        <taxon>Fistulifera</taxon>
    </lineage>
</organism>
<dbReference type="EMBL" id="BDSP01000289">
    <property type="protein sequence ID" value="GAX29438.1"/>
    <property type="molecule type" value="Genomic_DNA"/>
</dbReference>
<dbReference type="Gene3D" id="2.60.120.920">
    <property type="match status" value="1"/>
</dbReference>
<dbReference type="Gene3D" id="3.30.710.10">
    <property type="entry name" value="Potassium Channel Kv1.1, Chain A"/>
    <property type="match status" value="1"/>
</dbReference>
<proteinExistence type="predicted"/>
<feature type="domain" description="Potassium channel tetramerisation-type BTB" evidence="1">
    <location>
        <begin position="62"/>
        <end position="125"/>
    </location>
</feature>
<dbReference type="InParanoid" id="A0A1Z5KTX3"/>
<reference evidence="2 3" key="1">
    <citation type="journal article" date="2015" name="Plant Cell">
        <title>Oil accumulation by the oleaginous diatom Fistulifera solaris as revealed by the genome and transcriptome.</title>
        <authorList>
            <person name="Tanaka T."/>
            <person name="Maeda Y."/>
            <person name="Veluchamy A."/>
            <person name="Tanaka M."/>
            <person name="Abida H."/>
            <person name="Marechal E."/>
            <person name="Bowler C."/>
            <person name="Muto M."/>
            <person name="Sunaga Y."/>
            <person name="Tanaka M."/>
            <person name="Yoshino T."/>
            <person name="Taniguchi T."/>
            <person name="Fukuda Y."/>
            <person name="Nemoto M."/>
            <person name="Matsumoto M."/>
            <person name="Wong P.S."/>
            <person name="Aburatani S."/>
            <person name="Fujibuchi W."/>
        </authorList>
    </citation>
    <scope>NUCLEOTIDE SEQUENCE [LARGE SCALE GENOMIC DNA]</scope>
    <source>
        <strain evidence="2 3">JPCC DA0580</strain>
    </source>
</reference>
<evidence type="ECO:0000313" key="3">
    <source>
        <dbReference type="Proteomes" id="UP000198406"/>
    </source>
</evidence>
<dbReference type="GO" id="GO:0051260">
    <property type="term" value="P:protein homooligomerization"/>
    <property type="evidence" value="ECO:0007669"/>
    <property type="project" value="InterPro"/>
</dbReference>
<protein>
    <recommendedName>
        <fullName evidence="1">Potassium channel tetramerisation-type BTB domain-containing protein</fullName>
    </recommendedName>
</protein>
<dbReference type="OrthoDB" id="41971at2759"/>